<accession>A0A4R3LK98</accession>
<dbReference type="SUPFAM" id="SSF53850">
    <property type="entry name" value="Periplasmic binding protein-like II"/>
    <property type="match status" value="1"/>
</dbReference>
<dbReference type="Pfam" id="PF09084">
    <property type="entry name" value="NMT1"/>
    <property type="match status" value="1"/>
</dbReference>
<feature type="signal peptide" evidence="1">
    <location>
        <begin position="1"/>
        <end position="21"/>
    </location>
</feature>
<protein>
    <submittedName>
        <fullName evidence="3">NitT/TauT family transport system substrate-binding protein</fullName>
    </submittedName>
</protein>
<dbReference type="OrthoDB" id="5372616at2"/>
<dbReference type="PANTHER" id="PTHR31528:SF3">
    <property type="entry name" value="THIAMINE BIOSYNTHESIS PROTEIN HI_0357-RELATED"/>
    <property type="match status" value="1"/>
</dbReference>
<dbReference type="Gene3D" id="3.40.190.10">
    <property type="entry name" value="Periplasmic binding protein-like II"/>
    <property type="match status" value="2"/>
</dbReference>
<reference evidence="3 4" key="1">
    <citation type="submission" date="2019-03" db="EMBL/GenBank/DDBJ databases">
        <title>Genomic Encyclopedia of Type Strains, Phase IV (KMG-IV): sequencing the most valuable type-strain genomes for metagenomic binning, comparative biology and taxonomic classification.</title>
        <authorList>
            <person name="Goeker M."/>
        </authorList>
    </citation>
    <scope>NUCLEOTIDE SEQUENCE [LARGE SCALE GENOMIC DNA]</scope>
    <source>
        <strain evidence="3 4">DSM 9035</strain>
    </source>
</reference>
<dbReference type="InterPro" id="IPR015168">
    <property type="entry name" value="SsuA/THI5"/>
</dbReference>
<dbReference type="Proteomes" id="UP000294664">
    <property type="component" value="Unassembled WGS sequence"/>
</dbReference>
<name>A0A4R3LK98_9HYPH</name>
<evidence type="ECO:0000313" key="4">
    <source>
        <dbReference type="Proteomes" id="UP000294664"/>
    </source>
</evidence>
<keyword evidence="1" id="KW-0732">Signal</keyword>
<evidence type="ECO:0000313" key="3">
    <source>
        <dbReference type="EMBL" id="TCT00604.1"/>
    </source>
</evidence>
<dbReference type="AlphaFoldDB" id="A0A4R3LK98"/>
<comment type="caution">
    <text evidence="3">The sequence shown here is derived from an EMBL/GenBank/DDBJ whole genome shotgun (WGS) entry which is preliminary data.</text>
</comment>
<gene>
    <name evidence="3" type="ORF">EDC64_12124</name>
</gene>
<feature type="chain" id="PRO_5020743589" evidence="1">
    <location>
        <begin position="22"/>
        <end position="340"/>
    </location>
</feature>
<proteinExistence type="predicted"/>
<evidence type="ECO:0000256" key="1">
    <source>
        <dbReference type="SAM" id="SignalP"/>
    </source>
</evidence>
<sequence>MKALPRLLLGLAAFASASGLAALPAAALDKVVLRINFSPWAMHAQYYAAIAQGYYAKEGIELEIRPVSAGQSVEALVASGREHFGLDNADSFVQAKASGMPIVAILADQPDAPTAVITLASSGIAKANQLKGKKISWFQANVKSKLDPLLKSAGLSRDDIEYVMVTRGAEVQMLAAGKVDAIWGYAFGQALTLESKGFPVNVLAMKDNGLVNYGTVIFTTEALIKSDPDLVRRFVKATLQGYIWTQKNQEAAVAEVIKVAPDRDQKLETKKLGIIFALYNSPDYVERFGKMSDAKWAATIDSLAEDLPSKPSPSSMYTNQFVDSIDEAKTLSQAVRAPTN</sequence>
<dbReference type="InterPro" id="IPR027939">
    <property type="entry name" value="NMT1/THI5"/>
</dbReference>
<dbReference type="EMBL" id="SMAI01000021">
    <property type="protein sequence ID" value="TCT00604.1"/>
    <property type="molecule type" value="Genomic_DNA"/>
</dbReference>
<dbReference type="GO" id="GO:0009228">
    <property type="term" value="P:thiamine biosynthetic process"/>
    <property type="evidence" value="ECO:0007669"/>
    <property type="project" value="InterPro"/>
</dbReference>
<dbReference type="PANTHER" id="PTHR31528">
    <property type="entry name" value="4-AMINO-5-HYDROXYMETHYL-2-METHYLPYRIMIDINE PHOSPHATE SYNTHASE THI11-RELATED"/>
    <property type="match status" value="1"/>
</dbReference>
<organism evidence="3 4">
    <name type="scientific">Aquabacter spiritensis</name>
    <dbReference type="NCBI Taxonomy" id="933073"/>
    <lineage>
        <taxon>Bacteria</taxon>
        <taxon>Pseudomonadati</taxon>
        <taxon>Pseudomonadota</taxon>
        <taxon>Alphaproteobacteria</taxon>
        <taxon>Hyphomicrobiales</taxon>
        <taxon>Xanthobacteraceae</taxon>
        <taxon>Aquabacter</taxon>
    </lineage>
</organism>
<feature type="domain" description="SsuA/THI5-like" evidence="2">
    <location>
        <begin position="41"/>
        <end position="252"/>
    </location>
</feature>
<dbReference type="RefSeq" id="WP_132035946.1">
    <property type="nucleotide sequence ID" value="NZ_SMAI01000021.1"/>
</dbReference>
<evidence type="ECO:0000259" key="2">
    <source>
        <dbReference type="Pfam" id="PF09084"/>
    </source>
</evidence>
<keyword evidence="4" id="KW-1185">Reference proteome</keyword>